<proteinExistence type="predicted"/>
<keyword evidence="2" id="KW-1185">Reference proteome</keyword>
<dbReference type="Proteomes" id="UP001732700">
    <property type="component" value="Chromosome 5D"/>
</dbReference>
<organism evidence="1 2">
    <name type="scientific">Avena sativa</name>
    <name type="common">Oat</name>
    <dbReference type="NCBI Taxonomy" id="4498"/>
    <lineage>
        <taxon>Eukaryota</taxon>
        <taxon>Viridiplantae</taxon>
        <taxon>Streptophyta</taxon>
        <taxon>Embryophyta</taxon>
        <taxon>Tracheophyta</taxon>
        <taxon>Spermatophyta</taxon>
        <taxon>Magnoliopsida</taxon>
        <taxon>Liliopsida</taxon>
        <taxon>Poales</taxon>
        <taxon>Poaceae</taxon>
        <taxon>BOP clade</taxon>
        <taxon>Pooideae</taxon>
        <taxon>Poodae</taxon>
        <taxon>Poeae</taxon>
        <taxon>Poeae Chloroplast Group 1 (Aveneae type)</taxon>
        <taxon>Aveninae</taxon>
        <taxon>Avena</taxon>
    </lineage>
</organism>
<reference evidence="1" key="2">
    <citation type="submission" date="2025-09" db="UniProtKB">
        <authorList>
            <consortium name="EnsemblPlants"/>
        </authorList>
    </citation>
    <scope>IDENTIFICATION</scope>
</reference>
<evidence type="ECO:0000313" key="2">
    <source>
        <dbReference type="Proteomes" id="UP001732700"/>
    </source>
</evidence>
<accession>A0ACD5YAB1</accession>
<name>A0ACD5YAB1_AVESA</name>
<sequence>MDSPAIPDELLADIFLRLPAPADLVRTSAACVSFRRLVSSRSFLRRFRELYAPPLLGFLDEHGFHPAIPPHPAAPAASAAALAADFSFAFLPSPASHWSVRDVRDGRVLLDRPRRHETGERRGHLSREIVVCDPLYRQYRLLPPIPDDLAASVEDSLGRGETFLAPPDHDEEATDETSFRVIWMGQCITKIVAFVFCSGTGEWRATPSVSWNDLFPGFAQPTWMSPFSWRQHAYGCFYWMAGWSEKFLVLDSRRMEFSVADRPPVLGGLCSSATMAIVEAGGGMTGMFVPAQYTFSHSAHDTHSVTYTIRRNNGGSSSHWQMEKTIPMGSGCLFIGSLGSHLLLYMHESLSLEPGCFTLDVRTFKLERVCSLAFIPKSHAYCNFPPSILSSPTVSSGAEGVQVPRRRQEPVGPGDGLLQHPLQGIGYLFPLTGQADQQALCDSVPVPELWEADPGGVQGPGQGSADPSGHRRGRDILAAAIAEAEIPVFFVDFEVDGGGGEGEAEGEHADDAEPGGRT</sequence>
<dbReference type="EnsemblPlants" id="AVESA.00010b.r2.5DG0937370.1">
    <property type="protein sequence ID" value="AVESA.00010b.r2.5DG0937370.1.CDS"/>
    <property type="gene ID" value="AVESA.00010b.r2.5DG0937370"/>
</dbReference>
<protein>
    <submittedName>
        <fullName evidence="1">Uncharacterized protein</fullName>
    </submittedName>
</protein>
<evidence type="ECO:0000313" key="1">
    <source>
        <dbReference type="EnsemblPlants" id="AVESA.00010b.r2.5DG0937370.1.CDS"/>
    </source>
</evidence>
<reference evidence="1" key="1">
    <citation type="submission" date="2021-05" db="EMBL/GenBank/DDBJ databases">
        <authorList>
            <person name="Scholz U."/>
            <person name="Mascher M."/>
            <person name="Fiebig A."/>
        </authorList>
    </citation>
    <scope>NUCLEOTIDE SEQUENCE [LARGE SCALE GENOMIC DNA]</scope>
</reference>